<keyword evidence="2" id="KW-1133">Transmembrane helix</keyword>
<dbReference type="STRING" id="1182568.SU48_05350"/>
<evidence type="ECO:0000313" key="4">
    <source>
        <dbReference type="Proteomes" id="UP000077363"/>
    </source>
</evidence>
<protein>
    <recommendedName>
        <fullName evidence="5">PEGA domain-containing protein</fullName>
    </recommendedName>
</protein>
<feature type="region of interest" description="Disordered" evidence="1">
    <location>
        <begin position="192"/>
        <end position="227"/>
    </location>
</feature>
<keyword evidence="2" id="KW-0472">Membrane</keyword>
<feature type="compositionally biased region" description="Basic and acidic residues" evidence="1">
    <location>
        <begin position="297"/>
        <end position="308"/>
    </location>
</feature>
<dbReference type="KEGG" id="dpu:SU48_05350"/>
<accession>A0A172T8C6</accession>
<dbReference type="EMBL" id="CP011387">
    <property type="protein sequence ID" value="ANE43288.1"/>
    <property type="molecule type" value="Genomic_DNA"/>
</dbReference>
<feature type="region of interest" description="Disordered" evidence="1">
    <location>
        <begin position="344"/>
        <end position="363"/>
    </location>
</feature>
<dbReference type="SUPFAM" id="SSF56112">
    <property type="entry name" value="Protein kinase-like (PK-like)"/>
    <property type="match status" value="1"/>
</dbReference>
<gene>
    <name evidence="3" type="ORF">SU48_05350</name>
</gene>
<name>A0A172T8C6_9DEIO</name>
<feature type="transmembrane region" description="Helical" evidence="2">
    <location>
        <begin position="550"/>
        <end position="571"/>
    </location>
</feature>
<keyword evidence="2" id="KW-0812">Transmembrane</keyword>
<proteinExistence type="predicted"/>
<feature type="compositionally biased region" description="Basic and acidic residues" evidence="1">
    <location>
        <begin position="423"/>
        <end position="437"/>
    </location>
</feature>
<dbReference type="OrthoDB" id="74300at2"/>
<feature type="compositionally biased region" description="Polar residues" evidence="1">
    <location>
        <begin position="192"/>
        <end position="206"/>
    </location>
</feature>
<sequence>MKPIGVYVAARELPGRDVARGGSVLTGVRTLRATDRLTGMPVLVHVLPHSPTPPALPVPQLPDHPALLPYSDAGMDGNDAYLVTELPLHAVLAADPLLAARGALAGLAALHGAGLVHGGVSASQLWSVDGRVALAGAGLPWSEEPGSPDDDLQALADALAQLGGVPEPLRALQDTPGTLTAQAALARLQVGTASGDSDGSGQTNSTQADSSQARSGQAAAPAPASSVQTLPALAPAEQLQLEAQQVDLPAPHDGTPIVLDDAAVAPAPNAADLDAPSGKAQGAVVDVAFPHLSHVPAVDDAHPHRAPEPAEQPKPQAEASRPSPSPSDTVGADSRVPVIQIDLTQPGLSESELSRPSPGASDEGVTITAIRPLAAPESPPSLPAVSPVSAYSNAPPGVAETPQERRKRQNDERRAQAMQDSRAAAERKAAARREREAAQPAVVQIEFDDLPELPGVGSESEKIGGNGPRFPTPVNVERVPASMRRAPLPPEESEEPEQKTQVERTQEVGRLPARRTQGEPIRIGWAEDDSWRVVRAPGKAAPARPRAPRWLLPLLAALLLLGGAVWAFFALPSVNQPSANQPGADQPAAEAPCCTVRFTVQGAAGVTARLTVLEAPDGANLTPGQDVGVAPGPIKLPVRGTYRLRVAADGYAPGTLSVTAPTSQPIRIDLGP</sequence>
<dbReference type="InterPro" id="IPR011009">
    <property type="entry name" value="Kinase-like_dom_sf"/>
</dbReference>
<evidence type="ECO:0000256" key="2">
    <source>
        <dbReference type="SAM" id="Phobius"/>
    </source>
</evidence>
<evidence type="ECO:0000256" key="1">
    <source>
        <dbReference type="SAM" id="MobiDB-lite"/>
    </source>
</evidence>
<evidence type="ECO:0000313" key="3">
    <source>
        <dbReference type="EMBL" id="ANE43288.1"/>
    </source>
</evidence>
<keyword evidence="4" id="KW-1185">Reference proteome</keyword>
<feature type="compositionally biased region" description="Low complexity" evidence="1">
    <location>
        <begin position="207"/>
        <end position="227"/>
    </location>
</feature>
<evidence type="ECO:0008006" key="5">
    <source>
        <dbReference type="Google" id="ProtNLM"/>
    </source>
</evidence>
<dbReference type="RefSeq" id="WP_064014350.1">
    <property type="nucleotide sequence ID" value="NZ_CP011387.1"/>
</dbReference>
<feature type="region of interest" description="Disordered" evidence="1">
    <location>
        <begin position="297"/>
        <end position="334"/>
    </location>
</feature>
<reference evidence="3 4" key="1">
    <citation type="submission" date="2015-01" db="EMBL/GenBank/DDBJ databases">
        <title>Deinococcus puniceus/DY1/ whole genome sequencing.</title>
        <authorList>
            <person name="Kim M.K."/>
            <person name="Srinivasan S."/>
            <person name="Lee J.-J."/>
        </authorList>
    </citation>
    <scope>NUCLEOTIDE SEQUENCE [LARGE SCALE GENOMIC DNA]</scope>
    <source>
        <strain evidence="3 4">DY1</strain>
    </source>
</reference>
<dbReference type="PATRIC" id="fig|1182568.3.peg.1110"/>
<feature type="region of interest" description="Disordered" evidence="1">
    <location>
        <begin position="374"/>
        <end position="439"/>
    </location>
</feature>
<organism evidence="3 4">
    <name type="scientific">Deinococcus puniceus</name>
    <dbReference type="NCBI Taxonomy" id="1182568"/>
    <lineage>
        <taxon>Bacteria</taxon>
        <taxon>Thermotogati</taxon>
        <taxon>Deinococcota</taxon>
        <taxon>Deinococci</taxon>
        <taxon>Deinococcales</taxon>
        <taxon>Deinococcaceae</taxon>
        <taxon>Deinococcus</taxon>
    </lineage>
</organism>
<feature type="region of interest" description="Disordered" evidence="1">
    <location>
        <begin position="452"/>
        <end position="507"/>
    </location>
</feature>
<dbReference type="Proteomes" id="UP000077363">
    <property type="component" value="Chromosome"/>
</dbReference>
<feature type="compositionally biased region" description="Basic and acidic residues" evidence="1">
    <location>
        <begin position="496"/>
        <end position="507"/>
    </location>
</feature>
<dbReference type="AlphaFoldDB" id="A0A172T8C6"/>